<feature type="transmembrane region" description="Helical" evidence="4">
    <location>
        <begin position="285"/>
        <end position="307"/>
    </location>
</feature>
<protein>
    <submittedName>
        <fullName evidence="5">Protein contains FOG: TPR repeat</fullName>
    </submittedName>
</protein>
<dbReference type="InterPro" id="IPR019734">
    <property type="entry name" value="TPR_rpt"/>
</dbReference>
<proteinExistence type="predicted"/>
<keyword evidence="6" id="KW-1185">Reference proteome</keyword>
<dbReference type="InterPro" id="IPR013105">
    <property type="entry name" value="TPR_2"/>
</dbReference>
<feature type="transmembrane region" description="Helical" evidence="4">
    <location>
        <begin position="214"/>
        <end position="232"/>
    </location>
</feature>
<accession>A0ABQ0JVN0</accession>
<dbReference type="Pfam" id="PF13414">
    <property type="entry name" value="TPR_11"/>
    <property type="match status" value="1"/>
</dbReference>
<keyword evidence="4" id="KW-1133">Transmembrane helix</keyword>
<dbReference type="Pfam" id="PF13181">
    <property type="entry name" value="TPR_8"/>
    <property type="match status" value="1"/>
</dbReference>
<dbReference type="InterPro" id="IPR052346">
    <property type="entry name" value="O-mannosyl-transferase_TMTC"/>
</dbReference>
<dbReference type="Pfam" id="PF07719">
    <property type="entry name" value="TPR_2"/>
    <property type="match status" value="2"/>
</dbReference>
<comment type="caution">
    <text evidence="5">The sequence shown here is derived from an EMBL/GenBank/DDBJ whole genome shotgun (WGS) entry which is preliminary data.</text>
</comment>
<keyword evidence="1" id="KW-0677">Repeat</keyword>
<dbReference type="RefSeq" id="WP_052562899.1">
    <property type="nucleotide sequence ID" value="NZ_BAFN01000001.1"/>
</dbReference>
<evidence type="ECO:0000313" key="5">
    <source>
        <dbReference type="EMBL" id="GAN32797.1"/>
    </source>
</evidence>
<evidence type="ECO:0000313" key="6">
    <source>
        <dbReference type="Proteomes" id="UP000032309"/>
    </source>
</evidence>
<reference evidence="6" key="1">
    <citation type="journal article" date="2015" name="Genome Announc.">
        <title>Draft Genome Sequence of an Anaerobic Ammonium-Oxidizing Bacterium, "Candidatus Brocadia sinica".</title>
        <authorList>
            <person name="Oshiki M."/>
            <person name="Shinyako-Hata K."/>
            <person name="Satoh H."/>
            <person name="Okabe S."/>
        </authorList>
    </citation>
    <scope>NUCLEOTIDE SEQUENCE [LARGE SCALE GENOMIC DNA]</scope>
    <source>
        <strain evidence="6">JPN1</strain>
    </source>
</reference>
<evidence type="ECO:0000256" key="3">
    <source>
        <dbReference type="PROSITE-ProRule" id="PRU00339"/>
    </source>
</evidence>
<feature type="transmembrane region" description="Helical" evidence="4">
    <location>
        <begin position="341"/>
        <end position="360"/>
    </location>
</feature>
<dbReference type="PROSITE" id="PS50293">
    <property type="entry name" value="TPR_REGION"/>
    <property type="match status" value="3"/>
</dbReference>
<name>A0ABQ0JVN0_9BACT</name>
<organism evidence="5 6">
    <name type="scientific">Candidatus Brocadia sinica JPN1</name>
    <dbReference type="NCBI Taxonomy" id="1197129"/>
    <lineage>
        <taxon>Bacteria</taxon>
        <taxon>Pseudomonadati</taxon>
        <taxon>Planctomycetota</taxon>
        <taxon>Candidatus Brocadiia</taxon>
        <taxon>Candidatus Brocadiales</taxon>
        <taxon>Candidatus Brocadiaceae</taxon>
        <taxon>Candidatus Brocadia</taxon>
    </lineage>
</organism>
<feature type="repeat" description="TPR" evidence="3">
    <location>
        <begin position="479"/>
        <end position="512"/>
    </location>
</feature>
<feature type="repeat" description="TPR" evidence="3">
    <location>
        <begin position="581"/>
        <end position="614"/>
    </location>
</feature>
<dbReference type="SUPFAM" id="SSF48452">
    <property type="entry name" value="TPR-like"/>
    <property type="match status" value="1"/>
</dbReference>
<feature type="repeat" description="TPR" evidence="3">
    <location>
        <begin position="547"/>
        <end position="580"/>
    </location>
</feature>
<keyword evidence="2 3" id="KW-0802">TPR repeat</keyword>
<feature type="transmembrane region" description="Helical" evidence="4">
    <location>
        <begin position="83"/>
        <end position="104"/>
    </location>
</feature>
<feature type="transmembrane region" description="Helical" evidence="4">
    <location>
        <begin position="258"/>
        <end position="278"/>
    </location>
</feature>
<dbReference type="SMART" id="SM00028">
    <property type="entry name" value="TPR"/>
    <property type="match status" value="6"/>
</dbReference>
<dbReference type="Proteomes" id="UP000032309">
    <property type="component" value="Unassembled WGS sequence"/>
</dbReference>
<evidence type="ECO:0000256" key="4">
    <source>
        <dbReference type="SAM" id="Phobius"/>
    </source>
</evidence>
<gene>
    <name evidence="5" type="ORF">BROSI_A1312</name>
</gene>
<dbReference type="PANTHER" id="PTHR44227">
    <property type="match status" value="1"/>
</dbReference>
<dbReference type="PANTHER" id="PTHR44227:SF3">
    <property type="entry name" value="PROTEIN O-MANNOSYL-TRANSFERASE TMTC4"/>
    <property type="match status" value="1"/>
</dbReference>
<dbReference type="PROSITE" id="PS50005">
    <property type="entry name" value="TPR"/>
    <property type="match status" value="4"/>
</dbReference>
<dbReference type="Gene3D" id="1.25.40.10">
    <property type="entry name" value="Tetratricopeptide repeat domain"/>
    <property type="match status" value="3"/>
</dbReference>
<keyword evidence="4" id="KW-0472">Membrane</keyword>
<feature type="transmembrane region" description="Helical" evidence="4">
    <location>
        <begin position="111"/>
        <end position="128"/>
    </location>
</feature>
<feature type="transmembrane region" description="Helical" evidence="4">
    <location>
        <begin position="140"/>
        <end position="158"/>
    </location>
</feature>
<keyword evidence="4" id="KW-0812">Transmembrane</keyword>
<evidence type="ECO:0000256" key="1">
    <source>
        <dbReference type="ARBA" id="ARBA00022737"/>
    </source>
</evidence>
<dbReference type="EMBL" id="BAFN01000001">
    <property type="protein sequence ID" value="GAN32797.1"/>
    <property type="molecule type" value="Genomic_DNA"/>
</dbReference>
<feature type="transmembrane region" description="Helical" evidence="4">
    <location>
        <begin position="313"/>
        <end position="334"/>
    </location>
</feature>
<dbReference type="InterPro" id="IPR011990">
    <property type="entry name" value="TPR-like_helical_dom_sf"/>
</dbReference>
<feature type="transmembrane region" description="Helical" evidence="4">
    <location>
        <begin position="401"/>
        <end position="419"/>
    </location>
</feature>
<sequence>MIRILHILLVSALAVITFLNSLDNAFVYDDVFTITNNYFIRDWGNFPALFTHDYFNSSGEVTYRPVVTLSYFIDYSIWRLNPLGFHLTNILLHTISAILVYTLLSRIVRNRVVPFLTGILFAAHPILTEAVNAVSYREDLLAAVFFLVSLLLFIQSTFRNLHSKIRNYLYPLSLFSYLLALCSKEMAITLPCIIILFDWVFGGTNRIKKNAVKFYLGFMLISGFYLFLRFVWLHNPVEKQLMHPGNSFLVNLLTMPKILGSYIKLLFFPVCFNADYIVPHTKNPLAATFICSIALLSAIGVITYRLYNHARHLFFFLLWFFVTLVPTMNIIPIANIMAERYLYLPSVGFCTVLSCILIGIRRQACAFVLRKDGKMGRGKNGSLNFTAPYLPNRSNSNPNRALSVFTTCLILTPAVLYSLSSIKRNEIWRDQLTFWSKTIEASPDSSRARNNLGMIYLQEDKTDSAIREFQTAIAIESDPEYHHNLGMAYQKKGRGEEALEEYRHVLAVNPNSAITHNNMGNIFIDKGNLDEGISKFKEAIQLKPNYYDAHFNLGLAYFKKGLLDASMDEFKLAIHYEPDHAEAHSCLGTVYANKGLFDNAIKEIEEALRLKPDYPNAYKNLGIIYLNYKKDVQKALYFFHEFLRLDPKNKEADAIRKTIEELQVSR</sequence>
<feature type="repeat" description="TPR" evidence="3">
    <location>
        <begin position="513"/>
        <end position="546"/>
    </location>
</feature>
<evidence type="ECO:0000256" key="2">
    <source>
        <dbReference type="ARBA" id="ARBA00022803"/>
    </source>
</evidence>